<evidence type="ECO:0000256" key="4">
    <source>
        <dbReference type="ARBA" id="ARBA00022692"/>
    </source>
</evidence>
<gene>
    <name evidence="9" type="ORF">GCM10011316_09850</name>
</gene>
<evidence type="ECO:0000256" key="6">
    <source>
        <dbReference type="ARBA" id="ARBA00023136"/>
    </source>
</evidence>
<dbReference type="PANTHER" id="PTHR43066">
    <property type="entry name" value="RHOMBOID-RELATED PROTEIN"/>
    <property type="match status" value="1"/>
</dbReference>
<evidence type="ECO:0000259" key="8">
    <source>
        <dbReference type="Pfam" id="PF01694"/>
    </source>
</evidence>
<keyword evidence="9" id="KW-0378">Hydrolase</keyword>
<keyword evidence="4 7" id="KW-0812">Transmembrane</keyword>
<feature type="transmembrane region" description="Helical" evidence="7">
    <location>
        <begin position="198"/>
        <end position="217"/>
    </location>
</feature>
<feature type="transmembrane region" description="Helical" evidence="7">
    <location>
        <begin position="112"/>
        <end position="130"/>
    </location>
</feature>
<dbReference type="RefSeq" id="WP_150494947.1">
    <property type="nucleotide sequence ID" value="NZ_BMFA01000002.1"/>
</dbReference>
<name>A0A916TCF3_9HYPH</name>
<reference evidence="9" key="1">
    <citation type="journal article" date="2014" name="Int. J. Syst. Evol. Microbiol.">
        <title>Complete genome sequence of Corynebacterium casei LMG S-19264T (=DSM 44701T), isolated from a smear-ripened cheese.</title>
        <authorList>
            <consortium name="US DOE Joint Genome Institute (JGI-PGF)"/>
            <person name="Walter F."/>
            <person name="Albersmeier A."/>
            <person name="Kalinowski J."/>
            <person name="Ruckert C."/>
        </authorList>
    </citation>
    <scope>NUCLEOTIDE SEQUENCE</scope>
    <source>
        <strain evidence="9">CGMCC 1.12426</strain>
    </source>
</reference>
<dbReference type="InterPro" id="IPR035952">
    <property type="entry name" value="Rhomboid-like_sf"/>
</dbReference>
<dbReference type="GO" id="GO:0006508">
    <property type="term" value="P:proteolysis"/>
    <property type="evidence" value="ECO:0007669"/>
    <property type="project" value="UniProtKB-KW"/>
</dbReference>
<protein>
    <submittedName>
        <fullName evidence="9">Rhomboid family intramembrane serine protease</fullName>
    </submittedName>
</protein>
<evidence type="ECO:0000313" key="9">
    <source>
        <dbReference type="EMBL" id="GGB39850.1"/>
    </source>
</evidence>
<keyword evidence="10" id="KW-1185">Reference proteome</keyword>
<organism evidence="9 10">
    <name type="scientific">Roseibium aquae</name>
    <dbReference type="NCBI Taxonomy" id="1323746"/>
    <lineage>
        <taxon>Bacteria</taxon>
        <taxon>Pseudomonadati</taxon>
        <taxon>Pseudomonadota</taxon>
        <taxon>Alphaproteobacteria</taxon>
        <taxon>Hyphomicrobiales</taxon>
        <taxon>Stappiaceae</taxon>
        <taxon>Roseibium</taxon>
    </lineage>
</organism>
<dbReference type="AlphaFoldDB" id="A0A916TCF3"/>
<reference evidence="9" key="2">
    <citation type="submission" date="2020-09" db="EMBL/GenBank/DDBJ databases">
        <authorList>
            <person name="Sun Q."/>
            <person name="Zhou Y."/>
        </authorList>
    </citation>
    <scope>NUCLEOTIDE SEQUENCE</scope>
    <source>
        <strain evidence="9">CGMCC 1.12426</strain>
    </source>
</reference>
<dbReference type="Pfam" id="PF01694">
    <property type="entry name" value="Rhomboid"/>
    <property type="match status" value="1"/>
</dbReference>
<keyword evidence="2" id="KW-1003">Cell membrane</keyword>
<dbReference type="SUPFAM" id="SSF144091">
    <property type="entry name" value="Rhomboid-like"/>
    <property type="match status" value="1"/>
</dbReference>
<comment type="subcellular location">
    <subcellularLocation>
        <location evidence="1">Membrane</location>
        <topology evidence="1">Multi-pass membrane protein</topology>
    </subcellularLocation>
</comment>
<evidence type="ECO:0000256" key="7">
    <source>
        <dbReference type="SAM" id="Phobius"/>
    </source>
</evidence>
<keyword evidence="3" id="KW-0997">Cell inner membrane</keyword>
<dbReference type="GO" id="GO:0016020">
    <property type="term" value="C:membrane"/>
    <property type="evidence" value="ECO:0007669"/>
    <property type="project" value="UniProtKB-SubCell"/>
</dbReference>
<comment type="caution">
    <text evidence="9">The sequence shown here is derived from an EMBL/GenBank/DDBJ whole genome shotgun (WGS) entry which is preliminary data.</text>
</comment>
<keyword evidence="9" id="KW-0645">Protease</keyword>
<feature type="transmembrane region" description="Helical" evidence="7">
    <location>
        <begin position="136"/>
        <end position="155"/>
    </location>
</feature>
<evidence type="ECO:0000256" key="5">
    <source>
        <dbReference type="ARBA" id="ARBA00022989"/>
    </source>
</evidence>
<dbReference type="InterPro" id="IPR022764">
    <property type="entry name" value="Peptidase_S54_rhomboid_dom"/>
</dbReference>
<evidence type="ECO:0000256" key="3">
    <source>
        <dbReference type="ARBA" id="ARBA00022519"/>
    </source>
</evidence>
<sequence length="232" mass="25071">MFLPLHDHNRLVHVTTPVVNLALIALNILAFTVLQRGGAEAALNASAYSYGLVPSVFLDLKGLPPELQVLPDSFSIVTYAFMHGSWWHLIGNMVFLWVFGDNIEDALGHVKYLLFYLLCAAAGGLAYTFANYGSDIPLVGASGAVSGIVAAYLMLHPRVKVWVLVLGRIPLRLSAKWVLGAWVVYQVVNAAFGPESNVAWSAHIGGMAAGCVLVVFLRRRGVPLFDRGLKAG</sequence>
<accession>A0A916TCF3</accession>
<feature type="transmembrane region" description="Helical" evidence="7">
    <location>
        <begin position="12"/>
        <end position="34"/>
    </location>
</feature>
<evidence type="ECO:0000256" key="2">
    <source>
        <dbReference type="ARBA" id="ARBA00022475"/>
    </source>
</evidence>
<dbReference type="OrthoDB" id="9813074at2"/>
<dbReference type="PANTHER" id="PTHR43066:SF26">
    <property type="entry name" value="RHOMBOID PROTEASE GLPG"/>
    <property type="match status" value="1"/>
</dbReference>
<proteinExistence type="predicted"/>
<dbReference type="GO" id="GO:0004252">
    <property type="term" value="F:serine-type endopeptidase activity"/>
    <property type="evidence" value="ECO:0007669"/>
    <property type="project" value="InterPro"/>
</dbReference>
<dbReference type="EMBL" id="BMFA01000002">
    <property type="protein sequence ID" value="GGB39850.1"/>
    <property type="molecule type" value="Genomic_DNA"/>
</dbReference>
<evidence type="ECO:0000313" key="10">
    <source>
        <dbReference type="Proteomes" id="UP000605148"/>
    </source>
</evidence>
<keyword evidence="6 7" id="KW-0472">Membrane</keyword>
<keyword evidence="5 7" id="KW-1133">Transmembrane helix</keyword>
<evidence type="ECO:0000256" key="1">
    <source>
        <dbReference type="ARBA" id="ARBA00004141"/>
    </source>
</evidence>
<feature type="domain" description="Peptidase S54 rhomboid" evidence="8">
    <location>
        <begin position="75"/>
        <end position="219"/>
    </location>
</feature>
<feature type="transmembrane region" description="Helical" evidence="7">
    <location>
        <begin position="78"/>
        <end position="100"/>
    </location>
</feature>
<dbReference type="Proteomes" id="UP000605148">
    <property type="component" value="Unassembled WGS sequence"/>
</dbReference>
<dbReference type="Gene3D" id="1.20.1540.10">
    <property type="entry name" value="Rhomboid-like"/>
    <property type="match status" value="1"/>
</dbReference>